<dbReference type="InterPro" id="IPR004513">
    <property type="entry name" value="FtsX"/>
</dbReference>
<organism evidence="2 3">
    <name type="scientific">Fulvimarina uroteuthidis</name>
    <dbReference type="NCBI Taxonomy" id="3098149"/>
    <lineage>
        <taxon>Bacteria</taxon>
        <taxon>Pseudomonadati</taxon>
        <taxon>Pseudomonadota</taxon>
        <taxon>Alphaproteobacteria</taxon>
        <taxon>Hyphomicrobiales</taxon>
        <taxon>Aurantimonadaceae</taxon>
        <taxon>Fulvimarina</taxon>
    </lineage>
</organism>
<feature type="transmembrane region" description="Helical" evidence="1">
    <location>
        <begin position="288"/>
        <end position="311"/>
    </location>
</feature>
<sequence>MQSRTDLLSRFQPTLDRVRTMIEHRRAVRPTPIVPPGNVAGRALVITVAIMTFLASLTVGAVTLVSETASEWQNDIASEITVQIIPRDDLDMDAALAAVEEIAGRTPGVTSAARLTDAATSRLLEPWLGAGLELGELPVPRLVIIAIDGEAPPDFDALRQELEDKVPQAELDDHRAWVSRLVSMANAMILTGTGVLVLVLVATALTVVFATRGAMAGNKQIVEVLHFVGARSEFIAEQFQRHFLRIGLLGALSGGACAVCLFWIMGLWTASNRARPEADQISALFGSFAIGWTGYLGVALLIAFVGLVTGLTSRFTVLKQLSLIDMLSPVET</sequence>
<feature type="transmembrane region" description="Helical" evidence="1">
    <location>
        <begin position="246"/>
        <end position="268"/>
    </location>
</feature>
<evidence type="ECO:0000256" key="1">
    <source>
        <dbReference type="SAM" id="Phobius"/>
    </source>
</evidence>
<dbReference type="EMBL" id="JAXLPB010000002">
    <property type="protein sequence ID" value="MDY8108515.1"/>
    <property type="molecule type" value="Genomic_DNA"/>
</dbReference>
<feature type="transmembrane region" description="Helical" evidence="1">
    <location>
        <begin position="43"/>
        <end position="65"/>
    </location>
</feature>
<accession>A0ABU5HZN1</accession>
<proteinExistence type="predicted"/>
<dbReference type="Proteomes" id="UP001294412">
    <property type="component" value="Unassembled WGS sequence"/>
</dbReference>
<keyword evidence="1" id="KW-0812">Transmembrane</keyword>
<evidence type="ECO:0000313" key="2">
    <source>
        <dbReference type="EMBL" id="MDY8108515.1"/>
    </source>
</evidence>
<dbReference type="PANTHER" id="PTHR47755">
    <property type="entry name" value="CELL DIVISION PROTEIN FTSX"/>
    <property type="match status" value="1"/>
</dbReference>
<protein>
    <submittedName>
        <fullName evidence="2">ABC transporter permease</fullName>
    </submittedName>
</protein>
<keyword evidence="3" id="KW-1185">Reference proteome</keyword>
<gene>
    <name evidence="2" type="ORF">U0C82_05025</name>
</gene>
<evidence type="ECO:0000313" key="3">
    <source>
        <dbReference type="Proteomes" id="UP001294412"/>
    </source>
</evidence>
<keyword evidence="1" id="KW-1133">Transmembrane helix</keyword>
<reference evidence="2 3" key="1">
    <citation type="submission" date="2023-12" db="EMBL/GenBank/DDBJ databases">
        <title>Description of Novel Strain Fulvimarina sp. 2208YS6-2-32 isolated from Uroteuthis (Photololigo) edulis.</title>
        <authorList>
            <person name="Park J.-S."/>
        </authorList>
    </citation>
    <scope>NUCLEOTIDE SEQUENCE [LARGE SCALE GENOMIC DNA]</scope>
    <source>
        <strain evidence="2 3">2208YS6-2-32</strain>
    </source>
</reference>
<keyword evidence="1" id="KW-0472">Membrane</keyword>
<feature type="transmembrane region" description="Helical" evidence="1">
    <location>
        <begin position="187"/>
        <end position="210"/>
    </location>
</feature>
<name>A0ABU5HZN1_9HYPH</name>
<comment type="caution">
    <text evidence="2">The sequence shown here is derived from an EMBL/GenBank/DDBJ whole genome shotgun (WGS) entry which is preliminary data.</text>
</comment>
<dbReference type="PANTHER" id="PTHR47755:SF1">
    <property type="entry name" value="CELL DIVISION PROTEIN FTSX"/>
    <property type="match status" value="1"/>
</dbReference>